<gene>
    <name evidence="1" type="ORF">BU23DRAFT_475378</name>
</gene>
<name>A0A6A5UYZ1_9PLEO</name>
<dbReference type="EMBL" id="ML976704">
    <property type="protein sequence ID" value="KAF1969954.1"/>
    <property type="molecule type" value="Genomic_DNA"/>
</dbReference>
<proteinExistence type="predicted"/>
<protein>
    <recommendedName>
        <fullName evidence="3">Glycoside hydrolase</fullName>
    </recommendedName>
</protein>
<dbReference type="AlphaFoldDB" id="A0A6A5UYZ1"/>
<sequence length="52" mass="5630">YTGANIAAIINATLKSFKISACSLGYFVFNNATNNNAAIDALAIKYNFNAYY</sequence>
<organism evidence="1 2">
    <name type="scientific">Bimuria novae-zelandiae CBS 107.79</name>
    <dbReference type="NCBI Taxonomy" id="1447943"/>
    <lineage>
        <taxon>Eukaryota</taxon>
        <taxon>Fungi</taxon>
        <taxon>Dikarya</taxon>
        <taxon>Ascomycota</taxon>
        <taxon>Pezizomycotina</taxon>
        <taxon>Dothideomycetes</taxon>
        <taxon>Pleosporomycetidae</taxon>
        <taxon>Pleosporales</taxon>
        <taxon>Massarineae</taxon>
        <taxon>Didymosphaeriaceae</taxon>
        <taxon>Bimuria</taxon>
    </lineage>
</organism>
<reference evidence="1" key="1">
    <citation type="journal article" date="2020" name="Stud. Mycol.">
        <title>101 Dothideomycetes genomes: a test case for predicting lifestyles and emergence of pathogens.</title>
        <authorList>
            <person name="Haridas S."/>
            <person name="Albert R."/>
            <person name="Binder M."/>
            <person name="Bloem J."/>
            <person name="Labutti K."/>
            <person name="Salamov A."/>
            <person name="Andreopoulos B."/>
            <person name="Baker S."/>
            <person name="Barry K."/>
            <person name="Bills G."/>
            <person name="Bluhm B."/>
            <person name="Cannon C."/>
            <person name="Castanera R."/>
            <person name="Culley D."/>
            <person name="Daum C."/>
            <person name="Ezra D."/>
            <person name="Gonzalez J."/>
            <person name="Henrissat B."/>
            <person name="Kuo A."/>
            <person name="Liang C."/>
            <person name="Lipzen A."/>
            <person name="Lutzoni F."/>
            <person name="Magnuson J."/>
            <person name="Mondo S."/>
            <person name="Nolan M."/>
            <person name="Ohm R."/>
            <person name="Pangilinan J."/>
            <person name="Park H.-J."/>
            <person name="Ramirez L."/>
            <person name="Alfaro M."/>
            <person name="Sun H."/>
            <person name="Tritt A."/>
            <person name="Yoshinaga Y."/>
            <person name="Zwiers L.-H."/>
            <person name="Turgeon B."/>
            <person name="Goodwin S."/>
            <person name="Spatafora J."/>
            <person name="Crous P."/>
            <person name="Grigoriev I."/>
        </authorList>
    </citation>
    <scope>NUCLEOTIDE SEQUENCE</scope>
    <source>
        <strain evidence="1">CBS 107.79</strain>
    </source>
</reference>
<keyword evidence="2" id="KW-1185">Reference proteome</keyword>
<feature type="non-terminal residue" evidence="1">
    <location>
        <position position="1"/>
    </location>
</feature>
<dbReference type="Proteomes" id="UP000800036">
    <property type="component" value="Unassembled WGS sequence"/>
</dbReference>
<accession>A0A6A5UYZ1</accession>
<evidence type="ECO:0000313" key="2">
    <source>
        <dbReference type="Proteomes" id="UP000800036"/>
    </source>
</evidence>
<evidence type="ECO:0008006" key="3">
    <source>
        <dbReference type="Google" id="ProtNLM"/>
    </source>
</evidence>
<evidence type="ECO:0000313" key="1">
    <source>
        <dbReference type="EMBL" id="KAF1969954.1"/>
    </source>
</evidence>